<dbReference type="HAMAP" id="MF_01007">
    <property type="entry name" value="16SrRNA_methyltr_H"/>
    <property type="match status" value="1"/>
</dbReference>
<feature type="binding site" evidence="6">
    <location>
        <position position="120"/>
    </location>
    <ligand>
        <name>S-adenosyl-L-methionine</name>
        <dbReference type="ChEBI" id="CHEBI:59789"/>
    </ligand>
</feature>
<dbReference type="RefSeq" id="WP_407337995.1">
    <property type="nucleotide sequence ID" value="NZ_CP136862.1"/>
</dbReference>
<keyword evidence="4 6" id="KW-0808">Transferase</keyword>
<evidence type="ECO:0000313" key="8">
    <source>
        <dbReference type="EMBL" id="WOJ88557.1"/>
    </source>
</evidence>
<accession>A0ABZ0HMM9</accession>
<feature type="binding site" evidence="6">
    <location>
        <position position="65"/>
    </location>
    <ligand>
        <name>S-adenosyl-L-methionine</name>
        <dbReference type="ChEBI" id="CHEBI:59789"/>
    </ligand>
</feature>
<dbReference type="GO" id="GO:0008168">
    <property type="term" value="F:methyltransferase activity"/>
    <property type="evidence" value="ECO:0007669"/>
    <property type="project" value="UniProtKB-KW"/>
</dbReference>
<keyword evidence="6" id="KW-0963">Cytoplasm</keyword>
<dbReference type="PIRSF" id="PIRSF004486">
    <property type="entry name" value="MraW"/>
    <property type="match status" value="1"/>
</dbReference>
<dbReference type="EC" id="2.1.1.199" evidence="6"/>
<keyword evidence="5 6" id="KW-0949">S-adenosyl-L-methionine</keyword>
<dbReference type="EMBL" id="CP136862">
    <property type="protein sequence ID" value="WOJ88557.1"/>
    <property type="molecule type" value="Genomic_DNA"/>
</dbReference>
<dbReference type="PANTHER" id="PTHR11265">
    <property type="entry name" value="S-ADENOSYL-METHYLTRANSFERASE MRAW"/>
    <property type="match status" value="1"/>
</dbReference>
<dbReference type="CDD" id="cd02440">
    <property type="entry name" value="AdoMet_MTases"/>
    <property type="match status" value="1"/>
</dbReference>
<comment type="function">
    <text evidence="6">Specifically methylates the N4 position of cytidine in position 1402 (C1402) of 16S rRNA.</text>
</comment>
<dbReference type="SUPFAM" id="SSF53335">
    <property type="entry name" value="S-adenosyl-L-methionine-dependent methyltransferases"/>
    <property type="match status" value="1"/>
</dbReference>
<feature type="binding site" evidence="6">
    <location>
        <begin position="47"/>
        <end position="49"/>
    </location>
    <ligand>
        <name>S-adenosyl-L-methionine</name>
        <dbReference type="ChEBI" id="CHEBI:59789"/>
    </ligand>
</feature>
<keyword evidence="3 6" id="KW-0489">Methyltransferase</keyword>
<dbReference type="InterPro" id="IPR029063">
    <property type="entry name" value="SAM-dependent_MTases_sf"/>
</dbReference>
<dbReference type="InterPro" id="IPR023397">
    <property type="entry name" value="SAM-dep_MeTrfase_MraW_recog"/>
</dbReference>
<organism evidence="8 9">
    <name type="scientific">Methylocapsa polymorpha</name>
    <dbReference type="NCBI Taxonomy" id="3080828"/>
    <lineage>
        <taxon>Bacteria</taxon>
        <taxon>Pseudomonadati</taxon>
        <taxon>Pseudomonadota</taxon>
        <taxon>Alphaproteobacteria</taxon>
        <taxon>Hyphomicrobiales</taxon>
        <taxon>Beijerinckiaceae</taxon>
        <taxon>Methylocapsa</taxon>
    </lineage>
</organism>
<evidence type="ECO:0000256" key="6">
    <source>
        <dbReference type="HAMAP-Rule" id="MF_01007"/>
    </source>
</evidence>
<evidence type="ECO:0000256" key="1">
    <source>
        <dbReference type="ARBA" id="ARBA00010396"/>
    </source>
</evidence>
<comment type="catalytic activity">
    <reaction evidence="6">
        <text>cytidine(1402) in 16S rRNA + S-adenosyl-L-methionine = N(4)-methylcytidine(1402) in 16S rRNA + S-adenosyl-L-homocysteine + H(+)</text>
        <dbReference type="Rhea" id="RHEA:42928"/>
        <dbReference type="Rhea" id="RHEA-COMP:10286"/>
        <dbReference type="Rhea" id="RHEA-COMP:10287"/>
        <dbReference type="ChEBI" id="CHEBI:15378"/>
        <dbReference type="ChEBI" id="CHEBI:57856"/>
        <dbReference type="ChEBI" id="CHEBI:59789"/>
        <dbReference type="ChEBI" id="CHEBI:74506"/>
        <dbReference type="ChEBI" id="CHEBI:82748"/>
        <dbReference type="EC" id="2.1.1.199"/>
    </reaction>
</comment>
<feature type="region of interest" description="Disordered" evidence="7">
    <location>
        <begin position="269"/>
        <end position="323"/>
    </location>
</feature>
<keyword evidence="2 6" id="KW-0698">rRNA processing</keyword>
<dbReference type="InterPro" id="IPR002903">
    <property type="entry name" value="RsmH"/>
</dbReference>
<feature type="binding site" evidence="6">
    <location>
        <position position="113"/>
    </location>
    <ligand>
        <name>S-adenosyl-L-methionine</name>
        <dbReference type="ChEBI" id="CHEBI:59789"/>
    </ligand>
</feature>
<dbReference type="Proteomes" id="UP001626536">
    <property type="component" value="Chromosome"/>
</dbReference>
<evidence type="ECO:0000256" key="5">
    <source>
        <dbReference type="ARBA" id="ARBA00022691"/>
    </source>
</evidence>
<comment type="subcellular location">
    <subcellularLocation>
        <location evidence="6">Cytoplasm</location>
    </subcellularLocation>
</comment>
<evidence type="ECO:0000256" key="2">
    <source>
        <dbReference type="ARBA" id="ARBA00022552"/>
    </source>
</evidence>
<dbReference type="Pfam" id="PF01795">
    <property type="entry name" value="Methyltransf_5"/>
    <property type="match status" value="1"/>
</dbReference>
<dbReference type="PANTHER" id="PTHR11265:SF0">
    <property type="entry name" value="12S RRNA N4-METHYLCYTIDINE METHYLTRANSFERASE"/>
    <property type="match status" value="1"/>
</dbReference>
<feature type="binding site" evidence="6">
    <location>
        <position position="92"/>
    </location>
    <ligand>
        <name>S-adenosyl-L-methionine</name>
        <dbReference type="ChEBI" id="CHEBI:59789"/>
    </ligand>
</feature>
<dbReference type="Gene3D" id="1.10.150.170">
    <property type="entry name" value="Putative methyltransferase TM0872, insert domain"/>
    <property type="match status" value="1"/>
</dbReference>
<dbReference type="NCBIfam" id="TIGR00006">
    <property type="entry name" value="16S rRNA (cytosine(1402)-N(4))-methyltransferase RsmH"/>
    <property type="match status" value="1"/>
</dbReference>
<keyword evidence="9" id="KW-1185">Reference proteome</keyword>
<reference evidence="8 9" key="1">
    <citation type="submission" date="2023-10" db="EMBL/GenBank/DDBJ databases">
        <title>Novel methanotroph of the genus Methylocapsa from a subarctic wetland.</title>
        <authorList>
            <person name="Belova S.E."/>
            <person name="Oshkin I.Y."/>
            <person name="Miroshnikov K."/>
            <person name="Dedysh S.N."/>
        </authorList>
    </citation>
    <scope>NUCLEOTIDE SEQUENCE [LARGE SCALE GENOMIC DNA]</scope>
    <source>
        <strain evidence="8 9">RX1</strain>
    </source>
</reference>
<proteinExistence type="inferred from homology"/>
<gene>
    <name evidence="6 8" type="primary">rsmH</name>
    <name evidence="8" type="ORF">RZS28_12080</name>
</gene>
<sequence length="346" mass="37315">MTSGRGEENDLAAGGPARHVPVLREEVMRVLDPREGGLYLDATFGAGGYTRAILAKPGTRVLALDRDPVAINEGAELARRAQGRLYLAQERFSRLGEAATARGLKDFDAVALDIGVSSMQVDDAERGFSFRGEGPLDMRMERSGLSAADLVNTAEEETLADIFFYFGEERAARRIARAIVIDRVRAPFTSTAALASMISRVAPAKPGELHAATRSFQALRIAVNDELDELVHALVAAESILKPGGRLAVVAFHSLEDRIVKQFFATRSGRGQTPSRRLPGEPVPPEPTFFLPGKQPIVPSPSEVNANPRARSAKLRHGVRTSAAARPLDESLLALARLPQRKAGGR</sequence>
<evidence type="ECO:0000256" key="7">
    <source>
        <dbReference type="SAM" id="MobiDB-lite"/>
    </source>
</evidence>
<dbReference type="Gene3D" id="3.40.50.150">
    <property type="entry name" value="Vaccinia Virus protein VP39"/>
    <property type="match status" value="1"/>
</dbReference>
<protein>
    <recommendedName>
        <fullName evidence="6">Ribosomal RNA small subunit methyltransferase H</fullName>
        <ecNumber evidence="6">2.1.1.199</ecNumber>
    </recommendedName>
    <alternativeName>
        <fullName evidence="6">16S rRNA m(4)C1402 methyltransferase</fullName>
    </alternativeName>
    <alternativeName>
        <fullName evidence="6">rRNA (cytosine-N(4)-)-methyltransferase RsmH</fullName>
    </alternativeName>
</protein>
<dbReference type="GO" id="GO:0032259">
    <property type="term" value="P:methylation"/>
    <property type="evidence" value="ECO:0007669"/>
    <property type="project" value="UniProtKB-KW"/>
</dbReference>
<comment type="similarity">
    <text evidence="1 6">Belongs to the methyltransferase superfamily. RsmH family.</text>
</comment>
<dbReference type="SUPFAM" id="SSF81799">
    <property type="entry name" value="Putative methyltransferase TM0872, insert domain"/>
    <property type="match status" value="1"/>
</dbReference>
<evidence type="ECO:0000256" key="3">
    <source>
        <dbReference type="ARBA" id="ARBA00022603"/>
    </source>
</evidence>
<name>A0ABZ0HMM9_9HYPH</name>
<evidence type="ECO:0000256" key="4">
    <source>
        <dbReference type="ARBA" id="ARBA00022679"/>
    </source>
</evidence>
<evidence type="ECO:0000313" key="9">
    <source>
        <dbReference type="Proteomes" id="UP001626536"/>
    </source>
</evidence>